<keyword evidence="8 12" id="KW-0051">Antiviral defense</keyword>
<dbReference type="NCBIfam" id="TIGR01865">
    <property type="entry name" value="cas_Csn1"/>
    <property type="match status" value="1"/>
</dbReference>
<dbReference type="RefSeq" id="WP_133232928.1">
    <property type="nucleotide sequence ID" value="NZ_SOZE01000019.1"/>
</dbReference>
<dbReference type="OrthoDB" id="9777169at2"/>
<proteinExistence type="inferred from homology"/>
<evidence type="ECO:0000256" key="1">
    <source>
        <dbReference type="ARBA" id="ARBA00001946"/>
    </source>
</evidence>
<dbReference type="InterPro" id="IPR036397">
    <property type="entry name" value="RNaseH_sf"/>
</dbReference>
<keyword evidence="7 12" id="KW-0694">RNA-binding</keyword>
<evidence type="ECO:0000256" key="9">
    <source>
        <dbReference type="ARBA" id="ARBA00023125"/>
    </source>
</evidence>
<dbReference type="InterPro" id="IPR028629">
    <property type="entry name" value="Cas9"/>
</dbReference>
<dbReference type="EC" id="3.1.-.-" evidence="12"/>
<protein>
    <recommendedName>
        <fullName evidence="12">CRISPR-associated endonuclease Cas9</fullName>
        <ecNumber evidence="12">3.1.-.-</ecNumber>
    </recommendedName>
</protein>
<feature type="binding site" evidence="12">
    <location>
        <position position="734"/>
    </location>
    <ligand>
        <name>Mg(2+)</name>
        <dbReference type="ChEBI" id="CHEBI:18420"/>
        <label>1</label>
    </ligand>
</feature>
<dbReference type="HAMAP" id="MF_01480">
    <property type="entry name" value="Cas9"/>
    <property type="match status" value="1"/>
</dbReference>
<keyword evidence="5 12" id="KW-0378">Hydrolase</keyword>
<dbReference type="GO" id="GO:0051607">
    <property type="term" value="P:defense response to virus"/>
    <property type="evidence" value="ECO:0007669"/>
    <property type="project" value="UniProtKB-UniRule"/>
</dbReference>
<comment type="cofactor">
    <cofactor evidence="1 12">
        <name>Mg(2+)</name>
        <dbReference type="ChEBI" id="CHEBI:18420"/>
    </cofactor>
</comment>
<comment type="function">
    <text evidence="12">CRISPR (clustered regularly interspaced short palindromic repeat) is an adaptive immune system that provides protection against mobile genetic elements (viruses, transposable elements and conjugative plasmids). CRISPR clusters contain spacers, sequences complementary to antecedent mobile elements, and target invading nucleic acids. CRISPR clusters are transcribed and processed into CRISPR RNA (crRNA). In type II CRISPR systems correct processing of pre-crRNA requires a trans-encoded small RNA (tracrRNA), endogenous ribonuclease 3 (rnc) and this protein. The tracrRNA serves as a guide for ribonuclease 3-aided processing of pre-crRNA. Subsequently Cas9/crRNA/tracrRNA endonucleolytically cleaves linear or circular dsDNA target complementary to the spacer; Cas9 is inactive in the absence of the 2 guide RNAs (gRNA). Cas9 recognizes the protospacer adjacent motif (PAM) in the CRISPR repeat sequences to help distinguish self versus nonself, as targets within the bacterial CRISPR locus do not have PAMs. PAM recognition is also required for catalytic activity.</text>
</comment>
<evidence type="ECO:0000256" key="6">
    <source>
        <dbReference type="ARBA" id="ARBA00022842"/>
    </source>
</evidence>
<dbReference type="Pfam" id="PF13395">
    <property type="entry name" value="HNH_4"/>
    <property type="match status" value="1"/>
</dbReference>
<reference evidence="14 15" key="1">
    <citation type="journal article" date="2017" name="Int. J. Syst. Evol. Microbiol.">
        <title>Mucilaginibacterpsychrotolerans sp. nov., isolated from peatlands.</title>
        <authorList>
            <person name="Deng Y."/>
            <person name="Shen L."/>
            <person name="Xu B."/>
            <person name="Liu Y."/>
            <person name="Gu Z."/>
            <person name="Liu H."/>
            <person name="Zhou Y."/>
        </authorList>
    </citation>
    <scope>NUCLEOTIDE SEQUENCE [LARGE SCALE GENOMIC DNA]</scope>
    <source>
        <strain evidence="14 15">NH7-4</strain>
    </source>
</reference>
<dbReference type="Pfam" id="PF18541">
    <property type="entry name" value="RuvC_III"/>
    <property type="match status" value="1"/>
</dbReference>
<keyword evidence="3 12" id="KW-0479">Metal-binding</keyword>
<evidence type="ECO:0000256" key="7">
    <source>
        <dbReference type="ARBA" id="ARBA00022884"/>
    </source>
</evidence>
<accession>A0A4Y8S9S9</accession>
<dbReference type="GO" id="GO:0046872">
    <property type="term" value="F:metal ion binding"/>
    <property type="evidence" value="ECO:0007669"/>
    <property type="project" value="UniProtKB-UniRule"/>
</dbReference>
<dbReference type="InterPro" id="IPR003615">
    <property type="entry name" value="HNH_nuc"/>
</dbReference>
<dbReference type="GO" id="GO:0004519">
    <property type="term" value="F:endonuclease activity"/>
    <property type="evidence" value="ECO:0007669"/>
    <property type="project" value="UniProtKB-UniRule"/>
</dbReference>
<sequence length="1497" mass="174888">MKTILGLDLGTNSIGWALIQQDFENKQGKILGLGSRIIPMSQDILGDFDKGVSVSQTKERTRLRSVRRLRERHLLRRERLHRVINVLGLLPQHYAAKIDFSKRLGKFLPETETKFVYDDNGAFIFKKSFEEMLADFKSHQPELLNRKNRKGDDAKIPYDWTVYYLRKKALTEKIENEELAWLLLHFNQKRGYYQLRGEEAEEKPNKLEEFYSLRIAEVTADEPQRGSDKIWYNLILENGWIYRRESKQPLFDWKGKVRDFIVTSDLNDDGSVRKDKEGNEKRSFRSPKEDDWKLLKKKTESEIEKSDKTVGEFIYDALLQKPDQKIRGKLVRTIERKFYKEELIRLLAKQIELNTSLQDNNMYEKCVEELYPHNLQHQATLLGKGFLHLFVDDILYYQRPLRSQKGTISNCPLESRSFMVNGIKKTEPLKCISKSHPLYQEFRLWQWISNLRIINKEKDIDETVKNLQLTEGVEALFDFLSQRKEIDQKALLKHFKLKESTYRWNYVEDKSYPCNETHVQIAGRLAKVTDISQGFLTKEKEEKLWHIIYSVTDKIEYEKALRSFAAKNNLNIESFYDAFKKFPPFPANYGSYSEKAIKKLLPLMRIGKYWDWDSIDAKTKDRIGKFINAEFDEEIKEKVREKIGKQAFTNENDYQGLPEWLAKYVVYDRHSERSETGKWNTVADLEGYLQSFRQHSLKNPIVEQVMTETLRTVKDIWQCYGNGAENFFDEIHIELGREMKNPADKRKSLTEQITKNENTNLRIKAMLMELLNNGVENVRPHSPMQQDILKIYEDAVLNGSIEIPEDIEKISKLALPTNSQLQRYKMWLDQKYRSPYTGAVIPLNKLFTPAYEIEHIIPQSRYYDDSFNNKVICEAAVNKLKDNQTGLEFIRNHYGQIVELGMGMTARIFTEVEYTDFVKQHYAKSYSKRNNLMALDVPEKMIERQLNDTRYISKFIMQALSNIVRAEKDDDGANSKNVLASNGKITSDLKQDWGMDAIWNELVLPRFERLNQITNSTNFTAYNERYQKHLPVVPLELQKGYQKKRIDHRHHAMDALIIACATRSHINYMNNRHALDKNKSADEKKKERFDLKAKLCDKKYNDGSSEHYEWIFKQPWATFVPDAKEKLQRVVVSFKQNLRVINKTVNQHSIFRDGKKVLFKQEKGESWAIRKSLHTPMPYGKKDYEFEVLKLSESLGKAHLIIDDNIKEVVKKILNQFNNKISDAQKFIKSNPIKDRHGNDVLDTAFKINIEKFRRRQPITKLSNRGQGGLKTIDDVTKFINKVADYKLQQDLFTHLKDNQNDIDKAFSAEAIETFNQKREMPVYKLPIAESGTGRFVVGQKHTTKHKWVEADTGTNLFFAVYADPKGKRSYETIPLNIVIERQKQGVVPVPEINGAGHDLLMYLSPNDLVFIPAFEDDGNIEGAISFTNRGEKIYKMVSCTTNRCFFIRQDIATPIVNKVEFSALNKMERSIDGKMIKDCCIKLKVDRLGNVSLATL</sequence>
<feature type="binding site" evidence="12">
    <location>
        <position position="738"/>
    </location>
    <ligand>
        <name>Mg(2+)</name>
        <dbReference type="ChEBI" id="CHEBI:18420"/>
        <label>1</label>
    </ligand>
</feature>
<evidence type="ECO:0000256" key="8">
    <source>
        <dbReference type="ARBA" id="ARBA00023118"/>
    </source>
</evidence>
<evidence type="ECO:0000256" key="3">
    <source>
        <dbReference type="ARBA" id="ARBA00022723"/>
    </source>
</evidence>
<keyword evidence="15" id="KW-1185">Reference proteome</keyword>
<keyword evidence="4 12" id="KW-0255">Endonuclease</keyword>
<comment type="similarity">
    <text evidence="12">Belongs to the CRISPR-associated Cas9 family.</text>
</comment>
<dbReference type="EMBL" id="SOZE01000019">
    <property type="protein sequence ID" value="TFF35738.1"/>
    <property type="molecule type" value="Genomic_DNA"/>
</dbReference>
<evidence type="ECO:0000256" key="10">
    <source>
        <dbReference type="ARBA" id="ARBA00023211"/>
    </source>
</evidence>
<name>A0A4Y8S9S9_9SPHI</name>
<dbReference type="GO" id="GO:0003677">
    <property type="term" value="F:DNA binding"/>
    <property type="evidence" value="ECO:0007669"/>
    <property type="project" value="UniProtKB-UniRule"/>
</dbReference>
<keyword evidence="2 12" id="KW-0540">Nuclease</keyword>
<feature type="binding site" evidence="12">
    <location>
        <position position="8"/>
    </location>
    <ligand>
        <name>Mg(2+)</name>
        <dbReference type="ChEBI" id="CHEBI:18420"/>
        <label>1</label>
    </ligand>
</feature>
<evidence type="ECO:0000313" key="15">
    <source>
        <dbReference type="Proteomes" id="UP000297540"/>
    </source>
</evidence>
<dbReference type="GO" id="GO:0043571">
    <property type="term" value="P:maintenance of CRISPR repeat elements"/>
    <property type="evidence" value="ECO:0007669"/>
    <property type="project" value="UniProtKB-UniRule"/>
</dbReference>
<evidence type="ECO:0000256" key="11">
    <source>
        <dbReference type="ARBA" id="ARBA00046380"/>
    </source>
</evidence>
<dbReference type="GO" id="GO:0003723">
    <property type="term" value="F:RNA binding"/>
    <property type="evidence" value="ECO:0007669"/>
    <property type="project" value="UniProtKB-UniRule"/>
</dbReference>
<evidence type="ECO:0000313" key="14">
    <source>
        <dbReference type="EMBL" id="TFF35738.1"/>
    </source>
</evidence>
<feature type="binding site" evidence="12">
    <location>
        <position position="738"/>
    </location>
    <ligand>
        <name>Mg(2+)</name>
        <dbReference type="ChEBI" id="CHEBI:18420"/>
        <label>2</label>
    </ligand>
</feature>
<gene>
    <name evidence="12" type="primary">cas9</name>
    <name evidence="14" type="ORF">E2R66_17605</name>
</gene>
<evidence type="ECO:0000259" key="13">
    <source>
        <dbReference type="PROSITE" id="PS51749"/>
    </source>
</evidence>
<feature type="domain" description="HNH Cas9-type" evidence="13">
    <location>
        <begin position="774"/>
        <end position="946"/>
    </location>
</feature>
<feature type="binding site" evidence="12">
    <location>
        <position position="8"/>
    </location>
    <ligand>
        <name>Mg(2+)</name>
        <dbReference type="ChEBI" id="CHEBI:18420"/>
        <label>2</label>
    </ligand>
</feature>
<dbReference type="InterPro" id="IPR033114">
    <property type="entry name" value="HNH_CAS9"/>
</dbReference>
<evidence type="ECO:0000256" key="2">
    <source>
        <dbReference type="ARBA" id="ARBA00022722"/>
    </source>
</evidence>
<comment type="subunit">
    <text evidence="11 12">Monomer. Binds crRNA and tracrRNA.</text>
</comment>
<dbReference type="Proteomes" id="UP000297540">
    <property type="component" value="Unassembled WGS sequence"/>
</dbReference>
<dbReference type="Gene3D" id="1.10.30.50">
    <property type="match status" value="1"/>
</dbReference>
<feature type="active site" description="For RuvC-like nuclease domain" evidence="12">
    <location>
        <position position="8"/>
    </location>
</feature>
<keyword evidence="6 12" id="KW-0460">Magnesium</keyword>
<keyword evidence="10" id="KW-0464">Manganese</keyword>
<comment type="caution">
    <text evidence="14">The sequence shown here is derived from an EMBL/GenBank/DDBJ whole genome shotgun (WGS) entry which is preliminary data.</text>
</comment>
<keyword evidence="9 12" id="KW-0238">DNA-binding</keyword>
<evidence type="ECO:0000256" key="4">
    <source>
        <dbReference type="ARBA" id="ARBA00022759"/>
    </source>
</evidence>
<dbReference type="PROSITE" id="PS51749">
    <property type="entry name" value="HNH_CAS9"/>
    <property type="match status" value="1"/>
</dbReference>
<dbReference type="Gene3D" id="3.30.420.10">
    <property type="entry name" value="Ribonuclease H-like superfamily/Ribonuclease H"/>
    <property type="match status" value="2"/>
</dbReference>
<dbReference type="GO" id="GO:0016787">
    <property type="term" value="F:hydrolase activity"/>
    <property type="evidence" value="ECO:0007669"/>
    <property type="project" value="UniProtKB-KW"/>
</dbReference>
<organism evidence="14 15">
    <name type="scientific">Mucilaginibacter psychrotolerans</name>
    <dbReference type="NCBI Taxonomy" id="1524096"/>
    <lineage>
        <taxon>Bacteria</taxon>
        <taxon>Pseudomonadati</taxon>
        <taxon>Bacteroidota</taxon>
        <taxon>Sphingobacteriia</taxon>
        <taxon>Sphingobacteriales</taxon>
        <taxon>Sphingobacteriaceae</taxon>
        <taxon>Mucilaginibacter</taxon>
    </lineage>
</organism>
<evidence type="ECO:0000256" key="12">
    <source>
        <dbReference type="HAMAP-Rule" id="MF_01480"/>
    </source>
</evidence>
<evidence type="ECO:0000256" key="5">
    <source>
        <dbReference type="ARBA" id="ARBA00022801"/>
    </source>
</evidence>
<dbReference type="InterPro" id="IPR041383">
    <property type="entry name" value="RuvC_III"/>
</dbReference>
<feature type="active site" description="Proton acceptor for HNH nuclease domain" evidence="12">
    <location>
        <position position="855"/>
    </location>
</feature>
<feature type="binding site" evidence="12">
    <location>
        <position position="1051"/>
    </location>
    <ligand>
        <name>Mg(2+)</name>
        <dbReference type="ChEBI" id="CHEBI:18420"/>
        <label>2</label>
    </ligand>
</feature>
<comment type="domain">
    <text evidence="12">Has 2 endonuclease domains. The discontinuous RuvC-like domain cleaves the target DNA noncomplementary to crRNA while the HNH nuclease domain cleaves the target DNA complementary to crRNA.</text>
</comment>